<dbReference type="InterPro" id="IPR052344">
    <property type="entry name" value="Transposase-related"/>
</dbReference>
<protein>
    <submittedName>
        <fullName evidence="3">Transposase</fullName>
    </submittedName>
</protein>
<accession>A0ABV3WKZ0</accession>
<evidence type="ECO:0000259" key="2">
    <source>
        <dbReference type="Pfam" id="PF03050"/>
    </source>
</evidence>
<feature type="domain" description="Transposase IS66 central" evidence="2">
    <location>
        <begin position="5"/>
        <end position="119"/>
    </location>
</feature>
<dbReference type="EMBL" id="JBFPKE010000018">
    <property type="protein sequence ID" value="MEX3753847.1"/>
    <property type="molecule type" value="Genomic_DNA"/>
</dbReference>
<gene>
    <name evidence="3" type="ORF">AB3X84_28110</name>
</gene>
<evidence type="ECO:0000256" key="1">
    <source>
        <dbReference type="SAM" id="MobiDB-lite"/>
    </source>
</evidence>
<keyword evidence="4" id="KW-1185">Reference proteome</keyword>
<organism evidence="3 4">
    <name type="scientific">Paraburkholderia phenoliruptrix</name>
    <dbReference type="NCBI Taxonomy" id="252970"/>
    <lineage>
        <taxon>Bacteria</taxon>
        <taxon>Pseudomonadati</taxon>
        <taxon>Pseudomonadota</taxon>
        <taxon>Betaproteobacteria</taxon>
        <taxon>Burkholderiales</taxon>
        <taxon>Burkholderiaceae</taxon>
        <taxon>Paraburkholderia</taxon>
    </lineage>
</organism>
<evidence type="ECO:0000313" key="4">
    <source>
        <dbReference type="Proteomes" id="UP001558535"/>
    </source>
</evidence>
<comment type="caution">
    <text evidence="3">The sequence shown here is derived from an EMBL/GenBank/DDBJ whole genome shotgun (WGS) entry which is preliminary data.</text>
</comment>
<dbReference type="PANTHER" id="PTHR33678:SF1">
    <property type="entry name" value="BLL1576 PROTEIN"/>
    <property type="match status" value="1"/>
</dbReference>
<dbReference type="PANTHER" id="PTHR33678">
    <property type="entry name" value="BLL1576 PROTEIN"/>
    <property type="match status" value="1"/>
</dbReference>
<dbReference type="Proteomes" id="UP001558535">
    <property type="component" value="Unassembled WGS sequence"/>
</dbReference>
<feature type="region of interest" description="Disordered" evidence="1">
    <location>
        <begin position="111"/>
        <end position="150"/>
    </location>
</feature>
<dbReference type="Pfam" id="PF03050">
    <property type="entry name" value="DDE_Tnp_IS66"/>
    <property type="match status" value="1"/>
</dbReference>
<dbReference type="InterPro" id="IPR004291">
    <property type="entry name" value="Transposase_IS66_central"/>
</dbReference>
<reference evidence="3 4" key="1">
    <citation type="submission" date="2024-07" db="EMBL/GenBank/DDBJ databases">
        <title>A survey of Mimosa microsymbionts across Brazilian biomes reveals a high diversity of Paraburkholderia nodulating endemic species, but also that Cupriavidus is common as a symbiont of widespread species.</title>
        <authorList>
            <person name="Rouws L."/>
            <person name="Barauna A."/>
            <person name="Beukes C."/>
            <person name="Rouws J.R.C."/>
            <person name="De Faria S.M."/>
            <person name="Gross E."/>
            <person name="Bueno Dos Reis Junior F."/>
            <person name="Simon M.F."/>
            <person name="Maluk M."/>
            <person name="Odee D.W."/>
            <person name="Kenicer G."/>
            <person name="Young J.P.W."/>
            <person name="Reis V.M."/>
            <person name="Zilli J."/>
            <person name="James E.K."/>
        </authorList>
    </citation>
    <scope>NUCLEOTIDE SEQUENCE [LARGE SCALE GENOMIC DNA]</scope>
    <source>
        <strain evidence="3 4">BR14375</strain>
    </source>
</reference>
<evidence type="ECO:0000313" key="3">
    <source>
        <dbReference type="EMBL" id="MEX3753847.1"/>
    </source>
</evidence>
<sequence>MSGTGPPVRLFIYSPTRSAAQAAALYAGIKPGAALMTDGYEPYNDVADKNQLVHLGCWAHARRYMIEAEENLPKGQRGRDHPVSELIRLIGQLFAIESRCKGKAPAERLLERQRESRSVRISDERDRPFRDGDRRFRQRDRSFRKRDRADRKAGLALRMTSTTRAMLAGFGRRDDARAPDEHAHVYERLPFAKQKCTLTGRWTAAVYPALMQCKTHTAGPDEMRLLAPL</sequence>
<name>A0ABV3WKZ0_9BURK</name>
<proteinExistence type="predicted"/>